<organism evidence="2 3">
    <name type="scientific">Chelatococcus asaccharovorans</name>
    <dbReference type="NCBI Taxonomy" id="28210"/>
    <lineage>
        <taxon>Bacteria</taxon>
        <taxon>Pseudomonadati</taxon>
        <taxon>Pseudomonadota</taxon>
        <taxon>Alphaproteobacteria</taxon>
        <taxon>Hyphomicrobiales</taxon>
        <taxon>Chelatococcaceae</taxon>
        <taxon>Chelatococcus</taxon>
    </lineage>
</organism>
<dbReference type="Pfam" id="PF13577">
    <property type="entry name" value="SnoaL_4"/>
    <property type="match status" value="1"/>
</dbReference>
<accession>A0A2V3TTX5</accession>
<dbReference type="SUPFAM" id="SSF54427">
    <property type="entry name" value="NTF2-like"/>
    <property type="match status" value="1"/>
</dbReference>
<dbReference type="Proteomes" id="UP000248021">
    <property type="component" value="Unassembled WGS sequence"/>
</dbReference>
<feature type="domain" description="SnoaL-like" evidence="1">
    <location>
        <begin position="11"/>
        <end position="131"/>
    </location>
</feature>
<dbReference type="RefSeq" id="WP_110378241.1">
    <property type="nucleotide sequence ID" value="NZ_JAHBRY010000001.1"/>
</dbReference>
<comment type="caution">
    <text evidence="2">The sequence shown here is derived from an EMBL/GenBank/DDBJ whole genome shotgun (WGS) entry which is preliminary data.</text>
</comment>
<dbReference type="EMBL" id="QJJK01000018">
    <property type="protein sequence ID" value="PXW51934.1"/>
    <property type="molecule type" value="Genomic_DNA"/>
</dbReference>
<name>A0A2V3TTX5_9HYPH</name>
<proteinExistence type="predicted"/>
<dbReference type="InterPro" id="IPR032710">
    <property type="entry name" value="NTF2-like_dom_sf"/>
</dbReference>
<sequence length="207" mass="24132">MSQDQAQRLQSLIDREELFDLVRRERFARDQRRFDVMRACFHRDAYIRTSWYDGRGGDAYVEATRKWMASAGNSKHWVFPAFAQVNGDRATVESPATIFNRAMLDGVEIDFHVFCRFHSRAGRDGGQWKLLTFEVLFERDEMRPVNPSQTLPVDWEVLATMRPSYRFLAYIQHSRGVNVNPDLLGDDRPEALEAFHRGEDRWLAGDG</sequence>
<evidence type="ECO:0000259" key="1">
    <source>
        <dbReference type="Pfam" id="PF13577"/>
    </source>
</evidence>
<dbReference type="OrthoDB" id="1492465at2"/>
<dbReference type="Gene3D" id="3.10.450.50">
    <property type="match status" value="1"/>
</dbReference>
<dbReference type="AlphaFoldDB" id="A0A2V3TTX5"/>
<reference evidence="2 3" key="1">
    <citation type="submission" date="2018-05" db="EMBL/GenBank/DDBJ databases">
        <title>Genomic Encyclopedia of Type Strains, Phase IV (KMG-IV): sequencing the most valuable type-strain genomes for metagenomic binning, comparative biology and taxonomic classification.</title>
        <authorList>
            <person name="Goeker M."/>
        </authorList>
    </citation>
    <scope>NUCLEOTIDE SEQUENCE [LARGE SCALE GENOMIC DNA]</scope>
    <source>
        <strain evidence="2 3">DSM 6462</strain>
    </source>
</reference>
<dbReference type="InterPro" id="IPR037401">
    <property type="entry name" value="SnoaL-like"/>
</dbReference>
<evidence type="ECO:0000313" key="2">
    <source>
        <dbReference type="EMBL" id="PXW51934.1"/>
    </source>
</evidence>
<evidence type="ECO:0000313" key="3">
    <source>
        <dbReference type="Proteomes" id="UP000248021"/>
    </source>
</evidence>
<protein>
    <submittedName>
        <fullName evidence="2">SnoaL-like protein</fullName>
    </submittedName>
</protein>
<gene>
    <name evidence="2" type="ORF">C7450_11889</name>
</gene>
<keyword evidence="3" id="KW-1185">Reference proteome</keyword>